<proteinExistence type="predicted"/>
<dbReference type="InterPro" id="IPR025314">
    <property type="entry name" value="DUF4219"/>
</dbReference>
<dbReference type="Pfam" id="PF13961">
    <property type="entry name" value="DUF4219"/>
    <property type="match status" value="1"/>
</dbReference>
<feature type="domain" description="DUF4219" evidence="1">
    <location>
        <begin position="17"/>
        <end position="43"/>
    </location>
</feature>
<organism evidence="2 3">
    <name type="scientific">Prunus dulcis</name>
    <name type="common">Almond</name>
    <name type="synonym">Amygdalus dulcis</name>
    <dbReference type="NCBI Taxonomy" id="3755"/>
    <lineage>
        <taxon>Eukaryota</taxon>
        <taxon>Viridiplantae</taxon>
        <taxon>Streptophyta</taxon>
        <taxon>Embryophyta</taxon>
        <taxon>Tracheophyta</taxon>
        <taxon>Spermatophyta</taxon>
        <taxon>Magnoliopsida</taxon>
        <taxon>eudicotyledons</taxon>
        <taxon>Gunneridae</taxon>
        <taxon>Pentapetalae</taxon>
        <taxon>rosids</taxon>
        <taxon>fabids</taxon>
        <taxon>Rosales</taxon>
        <taxon>Rosaceae</taxon>
        <taxon>Amygdaloideae</taxon>
        <taxon>Amygdaleae</taxon>
        <taxon>Prunus</taxon>
    </lineage>
</organism>
<reference evidence="2 3" key="1">
    <citation type="journal article" date="2022" name="G3 (Bethesda)">
        <title>Whole-genome sequence and methylome profiling of the almond [Prunus dulcis (Mill.) D.A. Webb] cultivar 'Nonpareil'.</title>
        <authorList>
            <person name="D'Amico-Willman K.M."/>
            <person name="Ouma W.Z."/>
            <person name="Meulia T."/>
            <person name="Sideli G.M."/>
            <person name="Gradziel T.M."/>
            <person name="Fresnedo-Ramirez J."/>
        </authorList>
    </citation>
    <scope>NUCLEOTIDE SEQUENCE [LARGE SCALE GENOMIC DNA]</scope>
    <source>
        <strain evidence="2">Clone GOH B32 T37-40</strain>
    </source>
</reference>
<sequence>MASEPGSGTIELCTPVFNGENYEFWSIRMKTILKSHGLWDLVEYGFDASDPKKEKEIEETKVAEKSTMAELLMKDAHALGLIQSAVSNQLFPRIVNEENLKECLGYSEAGIQRR</sequence>
<name>A0AAD4WLU7_PRUDU</name>
<dbReference type="AlphaFoldDB" id="A0AAD4WLU7"/>
<dbReference type="PANTHER" id="PTHR35317">
    <property type="entry name" value="OS04G0629600 PROTEIN"/>
    <property type="match status" value="1"/>
</dbReference>
<keyword evidence="3" id="KW-1185">Reference proteome</keyword>
<dbReference type="Proteomes" id="UP001054821">
    <property type="component" value="Chromosome 2"/>
</dbReference>
<comment type="caution">
    <text evidence="2">The sequence shown here is derived from an EMBL/GenBank/DDBJ whole genome shotgun (WGS) entry which is preliminary data.</text>
</comment>
<evidence type="ECO:0000313" key="3">
    <source>
        <dbReference type="Proteomes" id="UP001054821"/>
    </source>
</evidence>
<evidence type="ECO:0000313" key="2">
    <source>
        <dbReference type="EMBL" id="KAI5344417.1"/>
    </source>
</evidence>
<gene>
    <name evidence="2" type="ORF">L3X38_012294</name>
</gene>
<evidence type="ECO:0000259" key="1">
    <source>
        <dbReference type="Pfam" id="PF13961"/>
    </source>
</evidence>
<protein>
    <recommendedName>
        <fullName evidence="1">DUF4219 domain-containing protein</fullName>
    </recommendedName>
</protein>
<dbReference type="EMBL" id="JAJFAZ020000002">
    <property type="protein sequence ID" value="KAI5344417.1"/>
    <property type="molecule type" value="Genomic_DNA"/>
</dbReference>
<dbReference type="PANTHER" id="PTHR35317:SF35">
    <property type="entry name" value="DUF4219 DOMAIN-CONTAINING PROTEIN"/>
    <property type="match status" value="1"/>
</dbReference>
<accession>A0AAD4WLU7</accession>